<dbReference type="InterPro" id="IPR036390">
    <property type="entry name" value="WH_DNA-bd_sf"/>
</dbReference>
<evidence type="ECO:0000313" key="8">
    <source>
        <dbReference type="Proteomes" id="UP000529783"/>
    </source>
</evidence>
<dbReference type="PANTHER" id="PTHR43712">
    <property type="entry name" value="PUTATIVE (AFU_ORTHOLOGUE AFUA_4G14580)-RELATED"/>
    <property type="match status" value="1"/>
</dbReference>
<dbReference type="InterPro" id="IPR036388">
    <property type="entry name" value="WH-like_DNA-bd_sf"/>
</dbReference>
<evidence type="ECO:0000259" key="6">
    <source>
        <dbReference type="Pfam" id="PF08100"/>
    </source>
</evidence>
<proteinExistence type="predicted"/>
<dbReference type="Gene3D" id="1.10.10.10">
    <property type="entry name" value="Winged helix-like DNA-binding domain superfamily/Winged helix DNA-binding domain"/>
    <property type="match status" value="1"/>
</dbReference>
<dbReference type="Gene3D" id="3.40.50.150">
    <property type="entry name" value="Vaccinia Virus protein VP39"/>
    <property type="match status" value="1"/>
</dbReference>
<dbReference type="CDD" id="cd02440">
    <property type="entry name" value="AdoMet_MTases"/>
    <property type="match status" value="1"/>
</dbReference>
<evidence type="ECO:0000256" key="2">
    <source>
        <dbReference type="ARBA" id="ARBA00022679"/>
    </source>
</evidence>
<gene>
    <name evidence="7" type="ORF">BJY14_006080</name>
</gene>
<evidence type="ECO:0008006" key="9">
    <source>
        <dbReference type="Google" id="ProtNLM"/>
    </source>
</evidence>
<evidence type="ECO:0000259" key="5">
    <source>
        <dbReference type="Pfam" id="PF00891"/>
    </source>
</evidence>
<feature type="domain" description="O-methyltransferase dimerisation" evidence="6">
    <location>
        <begin position="26"/>
        <end position="101"/>
    </location>
</feature>
<dbReference type="InterPro" id="IPR012967">
    <property type="entry name" value="COMT_dimerisation"/>
</dbReference>
<dbReference type="SUPFAM" id="SSF46785">
    <property type="entry name" value="Winged helix' DNA-binding domain"/>
    <property type="match status" value="1"/>
</dbReference>
<dbReference type="PIRSF" id="PIRSF005739">
    <property type="entry name" value="O-mtase"/>
    <property type="match status" value="1"/>
</dbReference>
<keyword evidence="3" id="KW-0949">S-adenosyl-L-methionine</keyword>
<dbReference type="Gene3D" id="1.10.287.1350">
    <property type="match status" value="1"/>
</dbReference>
<dbReference type="Pfam" id="PF00891">
    <property type="entry name" value="Methyltransf_2"/>
    <property type="match status" value="1"/>
</dbReference>
<reference evidence="7 8" key="1">
    <citation type="submission" date="2020-07" db="EMBL/GenBank/DDBJ databases">
        <title>Sequencing the genomes of 1000 actinobacteria strains.</title>
        <authorList>
            <person name="Klenk H.-P."/>
        </authorList>
    </citation>
    <scope>NUCLEOTIDE SEQUENCE [LARGE SCALE GENOMIC DNA]</scope>
    <source>
        <strain evidence="7 8">DSM 40398</strain>
    </source>
</reference>
<dbReference type="EMBL" id="JACCBA010000001">
    <property type="protein sequence ID" value="NYD50097.1"/>
    <property type="molecule type" value="Genomic_DNA"/>
</dbReference>
<dbReference type="InterPro" id="IPR001077">
    <property type="entry name" value="COMT_C"/>
</dbReference>
<dbReference type="GO" id="GO:0046983">
    <property type="term" value="F:protein dimerization activity"/>
    <property type="evidence" value="ECO:0007669"/>
    <property type="project" value="InterPro"/>
</dbReference>
<keyword evidence="8" id="KW-1185">Reference proteome</keyword>
<dbReference type="GO" id="GO:0008171">
    <property type="term" value="F:O-methyltransferase activity"/>
    <property type="evidence" value="ECO:0007669"/>
    <property type="project" value="InterPro"/>
</dbReference>
<dbReference type="InterPro" id="IPR016461">
    <property type="entry name" value="COMT-like"/>
</dbReference>
<sequence length="347" mass="37426">MEKAAKDEATGIGETPEAPPSAQMIQLLGGFQFSQALYVIAKLDVASRLDGGAMAIDELAAACGARPELLRRLIRSLAPLGVFHRPDEDTVETTPLGATLSTRRPDSVRDIALYYMETHYLPFSELLHTARTGEPAARRYLGRPFFDWVVATPGMAGLQSRAMAGFTGGLRDRMFDGYRLPEGEVVADIGGADGTILARLLAGEPARRGILFDLPEIVPGARKKIDDLGMADRVEVVPGDFFDSVPAADVYVLAAVLHDWDDDSCLRILRSVRSAAAPGARIVVIEGVVPPGDVPHPTKMIDLTMLALTTGKERSATEYAELFAAAGFTLDRIVPTSQYSFIEARLT</sequence>
<dbReference type="RefSeq" id="WP_179846708.1">
    <property type="nucleotide sequence ID" value="NZ_JACCBA010000001.1"/>
</dbReference>
<evidence type="ECO:0000256" key="3">
    <source>
        <dbReference type="ARBA" id="ARBA00022691"/>
    </source>
</evidence>
<feature type="active site" description="Proton acceptor" evidence="4">
    <location>
        <position position="258"/>
    </location>
</feature>
<protein>
    <recommendedName>
        <fullName evidence="9">O-methyltransferase</fullName>
    </recommendedName>
</protein>
<dbReference type="PROSITE" id="PS51683">
    <property type="entry name" value="SAM_OMT_II"/>
    <property type="match status" value="1"/>
</dbReference>
<dbReference type="Proteomes" id="UP000529783">
    <property type="component" value="Unassembled WGS sequence"/>
</dbReference>
<organism evidence="7 8">
    <name type="scientific">Actinomadura luteofluorescens</name>
    <dbReference type="NCBI Taxonomy" id="46163"/>
    <lineage>
        <taxon>Bacteria</taxon>
        <taxon>Bacillati</taxon>
        <taxon>Actinomycetota</taxon>
        <taxon>Actinomycetes</taxon>
        <taxon>Streptosporangiales</taxon>
        <taxon>Thermomonosporaceae</taxon>
        <taxon>Actinomadura</taxon>
    </lineage>
</organism>
<comment type="caution">
    <text evidence="7">The sequence shown here is derived from an EMBL/GenBank/DDBJ whole genome shotgun (WGS) entry which is preliminary data.</text>
</comment>
<dbReference type="SUPFAM" id="SSF53335">
    <property type="entry name" value="S-adenosyl-L-methionine-dependent methyltransferases"/>
    <property type="match status" value="1"/>
</dbReference>
<dbReference type="PANTHER" id="PTHR43712:SF2">
    <property type="entry name" value="O-METHYLTRANSFERASE CICE"/>
    <property type="match status" value="1"/>
</dbReference>
<dbReference type="InterPro" id="IPR029063">
    <property type="entry name" value="SAM-dependent_MTases_sf"/>
</dbReference>
<feature type="domain" description="O-methyltransferase C-terminal" evidence="5">
    <location>
        <begin position="139"/>
        <end position="328"/>
    </location>
</feature>
<dbReference type="Pfam" id="PF08100">
    <property type="entry name" value="Dimerisation"/>
    <property type="match status" value="1"/>
</dbReference>
<dbReference type="AlphaFoldDB" id="A0A7Y9ELV1"/>
<name>A0A7Y9ELV1_9ACTN</name>
<evidence type="ECO:0000256" key="1">
    <source>
        <dbReference type="ARBA" id="ARBA00022603"/>
    </source>
</evidence>
<keyword evidence="2" id="KW-0808">Transferase</keyword>
<dbReference type="GO" id="GO:0032259">
    <property type="term" value="P:methylation"/>
    <property type="evidence" value="ECO:0007669"/>
    <property type="project" value="UniProtKB-KW"/>
</dbReference>
<accession>A0A7Y9ELV1</accession>
<keyword evidence="1" id="KW-0489">Methyltransferase</keyword>
<evidence type="ECO:0000313" key="7">
    <source>
        <dbReference type="EMBL" id="NYD50097.1"/>
    </source>
</evidence>
<evidence type="ECO:0000256" key="4">
    <source>
        <dbReference type="PIRSR" id="PIRSR005739-1"/>
    </source>
</evidence>